<dbReference type="InterPro" id="IPR024983">
    <property type="entry name" value="CHAT_dom"/>
</dbReference>
<proteinExistence type="predicted"/>
<evidence type="ECO:0000313" key="2">
    <source>
        <dbReference type="EMBL" id="GJE03833.1"/>
    </source>
</evidence>
<reference evidence="2" key="1">
    <citation type="journal article" date="2021" name="Front. Microbiol.">
        <title>Comprehensive Comparative Genomics and Phenotyping of Methylobacterium Species.</title>
        <authorList>
            <person name="Alessa O."/>
            <person name="Ogura Y."/>
            <person name="Fujitani Y."/>
            <person name="Takami H."/>
            <person name="Hayashi T."/>
            <person name="Sahin N."/>
            <person name="Tani A."/>
        </authorList>
    </citation>
    <scope>NUCLEOTIDE SEQUENCE</scope>
    <source>
        <strain evidence="2">DSM 17168</strain>
    </source>
</reference>
<protein>
    <recommendedName>
        <fullName evidence="1">CHAT domain-containing protein</fullName>
    </recommendedName>
</protein>
<sequence>MVKKILQTQDETTAAIVISLANYIGGTYTDDAIVALLERDEKRQSQLLSGIFKRTIEDGYEQFGADNRIADFLDTSARYLQATGYRNAARVALEVLAERKPILRSPDLPSERLILADVYAPGLARLASVRLASGDVRAATRHLDEASSLIAAKLRQEWTTAGEGTILALRNLAPALRLIAQKRNEIVVKGGLSRNNPDHDALFRAMQAAMFGEMALTLELAGRRRLLADETTRNLQRTYLEASAQAERAKQIAAYLYEAGDVDGALARHKRTTAAQSDAARRAVESRLHGGLTRVEDIETVALADARARLQDGEALVLLHVGSHGLYGFLLDRSGRSLAWRSDVRAQALENLVRSLRSSGDISRSLFPPFSFADAAKLHGLIFGPIGAALDDYRKLVIVGDGPLQAMPYGLLLTQPLDQAASDGTALRAANPKWLIRTHAITLVPSVRTLVAQRTNREPIRVEKPFLGVGNPQLADAGDLRSIDIAGAFKGSAGGLADVSFLRRLVSLPETADELRTIAKLLAAPPEAVVLGAQATERAVRAMDLSDYRIVAFATHGALAGEVNGTSEPGLVLTPPTEASREDDGFLSLSEIIGLRLNADLVILSACNTATSDGRPKAEGLSGLARGFFAAGAQSLLATHWAIPSTSAVKITTGLIGHRAERPEADWADSLRAATLDLIDGDGPSEWAHPAYWAGFAAIGVLPLGR</sequence>
<accession>A0ABQ4SPS7</accession>
<dbReference type="EMBL" id="BPQQ01000091">
    <property type="protein sequence ID" value="GJE03833.1"/>
    <property type="molecule type" value="Genomic_DNA"/>
</dbReference>
<dbReference type="RefSeq" id="WP_238241209.1">
    <property type="nucleotide sequence ID" value="NZ_BPQQ01000091.1"/>
</dbReference>
<reference evidence="2" key="2">
    <citation type="submission" date="2021-08" db="EMBL/GenBank/DDBJ databases">
        <authorList>
            <person name="Tani A."/>
            <person name="Ola A."/>
            <person name="Ogura Y."/>
            <person name="Katsura K."/>
            <person name="Hayashi T."/>
        </authorList>
    </citation>
    <scope>NUCLEOTIDE SEQUENCE</scope>
    <source>
        <strain evidence="2">DSM 17168</strain>
    </source>
</reference>
<organism evidence="2 3">
    <name type="scientific">Methylobacterium isbiliense</name>
    <dbReference type="NCBI Taxonomy" id="315478"/>
    <lineage>
        <taxon>Bacteria</taxon>
        <taxon>Pseudomonadati</taxon>
        <taxon>Pseudomonadota</taxon>
        <taxon>Alphaproteobacteria</taxon>
        <taxon>Hyphomicrobiales</taxon>
        <taxon>Methylobacteriaceae</taxon>
        <taxon>Methylobacterium</taxon>
    </lineage>
</organism>
<keyword evidence="3" id="KW-1185">Reference proteome</keyword>
<gene>
    <name evidence="2" type="ORF">GMJLKIPL_5790</name>
</gene>
<dbReference type="Pfam" id="PF12770">
    <property type="entry name" value="CHAT"/>
    <property type="match status" value="1"/>
</dbReference>
<comment type="caution">
    <text evidence="2">The sequence shown here is derived from an EMBL/GenBank/DDBJ whole genome shotgun (WGS) entry which is preliminary data.</text>
</comment>
<name>A0ABQ4SPS7_9HYPH</name>
<evidence type="ECO:0000259" key="1">
    <source>
        <dbReference type="Pfam" id="PF12770"/>
    </source>
</evidence>
<evidence type="ECO:0000313" key="3">
    <source>
        <dbReference type="Proteomes" id="UP001055153"/>
    </source>
</evidence>
<feature type="domain" description="CHAT" evidence="1">
    <location>
        <begin position="375"/>
        <end position="700"/>
    </location>
</feature>
<dbReference type="Proteomes" id="UP001055153">
    <property type="component" value="Unassembled WGS sequence"/>
</dbReference>